<dbReference type="AlphaFoldDB" id="A0A6J4L219"/>
<proteinExistence type="inferred from homology"/>
<accession>A0A6J4L219</accession>
<evidence type="ECO:0000256" key="2">
    <source>
        <dbReference type="ARBA" id="ARBA00023150"/>
    </source>
</evidence>
<dbReference type="HAMAP" id="MF_00187">
    <property type="entry name" value="FdhD"/>
    <property type="match status" value="1"/>
</dbReference>
<dbReference type="InterPro" id="IPR003786">
    <property type="entry name" value="FdhD"/>
</dbReference>
<sequence length="293" mass="30801">MERKRRPGPSVRVRVREYAAEGDESWPAGRPRSREDRLATEEPLEVRASWPGSPAQRVAVTMRTPGHDFELATGLLYAEGVLDPAGLHSVAYCTDVELAPEEEFNVVTVRLAAVPGRLPSPRSGTVTATSSACGVCGTTSIDDVLASGARRVAHPGPPDPVSPELLHSLPARLREAQRVFDSTGGLHAAGWFDRDGELVVLREDIGRHNAVDKVVGSRLLAGESTAAPVLCVSGRIGFEIVQKAVAAGIGLVAAIGAPSSLAVRLAEEAGLGLVGFLSARRFVVYAAPGRVVG</sequence>
<evidence type="ECO:0000256" key="4">
    <source>
        <dbReference type="SAM" id="MobiDB-lite"/>
    </source>
</evidence>
<comment type="caution">
    <text evidence="3">Lacks conserved residue(s) required for the propagation of feature annotation.</text>
</comment>
<evidence type="ECO:0000256" key="3">
    <source>
        <dbReference type="HAMAP-Rule" id="MF_00187"/>
    </source>
</evidence>
<dbReference type="SUPFAM" id="SSF53927">
    <property type="entry name" value="Cytidine deaminase-like"/>
    <property type="match status" value="1"/>
</dbReference>
<dbReference type="Pfam" id="PF02634">
    <property type="entry name" value="FdhD-NarQ"/>
    <property type="match status" value="1"/>
</dbReference>
<comment type="function">
    <text evidence="3">Required for formate dehydrogenase (FDH) activity. Acts as a sulfur carrier protein that transfers sulfur from IscS to the molybdenum cofactor prior to its insertion into FDH.</text>
</comment>
<feature type="region of interest" description="Disordered" evidence="4">
    <location>
        <begin position="1"/>
        <end position="45"/>
    </location>
</feature>
<protein>
    <recommendedName>
        <fullName evidence="3">Sulfur carrier protein FdhD</fullName>
    </recommendedName>
</protein>
<comment type="similarity">
    <text evidence="3">Belongs to the FdhD family.</text>
</comment>
<name>A0A6J4L219_9ACTN</name>
<dbReference type="InterPro" id="IPR016193">
    <property type="entry name" value="Cytidine_deaminase-like"/>
</dbReference>
<dbReference type="EMBL" id="CADCUH010000020">
    <property type="protein sequence ID" value="CAA9319334.1"/>
    <property type="molecule type" value="Genomic_DNA"/>
</dbReference>
<feature type="active site" description="Cysteine persulfide intermediate" evidence="3">
    <location>
        <position position="133"/>
    </location>
</feature>
<comment type="subcellular location">
    <subcellularLocation>
        <location evidence="3">Cytoplasm</location>
    </subcellularLocation>
</comment>
<dbReference type="GO" id="GO:0006777">
    <property type="term" value="P:Mo-molybdopterin cofactor biosynthetic process"/>
    <property type="evidence" value="ECO:0007669"/>
    <property type="project" value="UniProtKB-UniRule"/>
</dbReference>
<organism evidence="5">
    <name type="scientific">uncultured Nocardioidaceae bacterium</name>
    <dbReference type="NCBI Taxonomy" id="253824"/>
    <lineage>
        <taxon>Bacteria</taxon>
        <taxon>Bacillati</taxon>
        <taxon>Actinomycetota</taxon>
        <taxon>Actinomycetes</taxon>
        <taxon>Propionibacteriales</taxon>
        <taxon>Nocardioidaceae</taxon>
        <taxon>environmental samples</taxon>
    </lineage>
</organism>
<dbReference type="GO" id="GO:0097163">
    <property type="term" value="F:sulfur carrier activity"/>
    <property type="evidence" value="ECO:0007669"/>
    <property type="project" value="UniProtKB-UniRule"/>
</dbReference>
<dbReference type="PANTHER" id="PTHR30592">
    <property type="entry name" value="FORMATE DEHYDROGENASE"/>
    <property type="match status" value="1"/>
</dbReference>
<dbReference type="GO" id="GO:0005737">
    <property type="term" value="C:cytoplasm"/>
    <property type="evidence" value="ECO:0007669"/>
    <property type="project" value="UniProtKB-SubCell"/>
</dbReference>
<dbReference type="Gene3D" id="3.10.20.10">
    <property type="match status" value="1"/>
</dbReference>
<evidence type="ECO:0000256" key="1">
    <source>
        <dbReference type="ARBA" id="ARBA00022490"/>
    </source>
</evidence>
<keyword evidence="1 3" id="KW-0963">Cytoplasm</keyword>
<dbReference type="PANTHER" id="PTHR30592:SF1">
    <property type="entry name" value="SULFUR CARRIER PROTEIN FDHD"/>
    <property type="match status" value="1"/>
</dbReference>
<dbReference type="PIRSF" id="PIRSF015626">
    <property type="entry name" value="FdhD"/>
    <property type="match status" value="1"/>
</dbReference>
<dbReference type="Gene3D" id="3.40.140.10">
    <property type="entry name" value="Cytidine Deaminase, domain 2"/>
    <property type="match status" value="1"/>
</dbReference>
<reference evidence="5" key="1">
    <citation type="submission" date="2020-02" db="EMBL/GenBank/DDBJ databases">
        <authorList>
            <person name="Meier V. D."/>
        </authorList>
    </citation>
    <scope>NUCLEOTIDE SEQUENCE</scope>
    <source>
        <strain evidence="5">AVDCRST_MAG36</strain>
    </source>
</reference>
<evidence type="ECO:0000313" key="5">
    <source>
        <dbReference type="EMBL" id="CAA9319334.1"/>
    </source>
</evidence>
<dbReference type="GO" id="GO:0016783">
    <property type="term" value="F:sulfurtransferase activity"/>
    <property type="evidence" value="ECO:0007669"/>
    <property type="project" value="InterPro"/>
</dbReference>
<gene>
    <name evidence="3" type="primary">fdhD</name>
    <name evidence="5" type="ORF">AVDCRST_MAG36-311</name>
</gene>
<keyword evidence="2 3" id="KW-0501">Molybdenum cofactor biosynthesis</keyword>